<keyword evidence="4" id="KW-1185">Reference proteome</keyword>
<dbReference type="GO" id="GO:0004527">
    <property type="term" value="F:exonuclease activity"/>
    <property type="evidence" value="ECO:0007669"/>
    <property type="project" value="UniProtKB-KW"/>
</dbReference>
<reference evidence="4" key="2">
    <citation type="journal article" date="2023" name="MicrobiologyOpen">
        <title>Genomics of the tumorigenes clade of the family Rhizobiaceae and description of Rhizobium rhododendri sp. nov.</title>
        <authorList>
            <person name="Kuzmanovic N."/>
            <person name="diCenzo G.C."/>
            <person name="Bunk B."/>
            <person name="Sproeer C."/>
            <person name="Fruehling A."/>
            <person name="Neumann-Schaal M."/>
            <person name="Overmann J."/>
            <person name="Smalla K."/>
        </authorList>
    </citation>
    <scope>NUCLEOTIDE SEQUENCE [LARGE SCALE GENOMIC DNA]</scope>
    <source>
        <strain evidence="4">1078</strain>
    </source>
</reference>
<dbReference type="InterPro" id="IPR050535">
    <property type="entry name" value="DNA_Repair-Maintenance_Comp"/>
</dbReference>
<evidence type="ECO:0000313" key="3">
    <source>
        <dbReference type="EMBL" id="WFR96480.1"/>
    </source>
</evidence>
<feature type="domain" description="Calcineurin-like phosphoesterase" evidence="2">
    <location>
        <begin position="5"/>
        <end position="200"/>
    </location>
</feature>
<name>A0AAF1KK85_9HYPH</name>
<gene>
    <name evidence="3" type="ORF">PR017_04935</name>
</gene>
<accession>A0AAF1KK85</accession>
<dbReference type="PANTHER" id="PTHR30337">
    <property type="entry name" value="COMPONENT OF ATP-DEPENDENT DSDNA EXONUCLEASE"/>
    <property type="match status" value="1"/>
</dbReference>
<dbReference type="Gene3D" id="3.60.21.10">
    <property type="match status" value="1"/>
</dbReference>
<keyword evidence="3" id="KW-0269">Exonuclease</keyword>
<dbReference type="Proteomes" id="UP000249499">
    <property type="component" value="Chromosome"/>
</dbReference>
<dbReference type="PIRSF" id="PIRSF033091">
    <property type="entry name" value="Pesterase_YhaO"/>
    <property type="match status" value="1"/>
</dbReference>
<keyword evidence="1" id="KW-0378">Hydrolase</keyword>
<dbReference type="AlphaFoldDB" id="A0AAF1KK85"/>
<protein>
    <submittedName>
        <fullName evidence="3">DNA repair exonuclease</fullName>
    </submittedName>
</protein>
<proteinExistence type="predicted"/>
<dbReference type="RefSeq" id="WP_111220568.1">
    <property type="nucleotide sequence ID" value="NZ_CP117255.1"/>
</dbReference>
<evidence type="ECO:0000259" key="2">
    <source>
        <dbReference type="Pfam" id="PF00149"/>
    </source>
</evidence>
<dbReference type="InterPro" id="IPR004843">
    <property type="entry name" value="Calcineurin-like_PHP"/>
</dbReference>
<dbReference type="InterPro" id="IPR014576">
    <property type="entry name" value="Pesterase_YhaO"/>
</dbReference>
<organism evidence="3 4">
    <name type="scientific">Rhizobium tumorigenes</name>
    <dbReference type="NCBI Taxonomy" id="2041385"/>
    <lineage>
        <taxon>Bacteria</taxon>
        <taxon>Pseudomonadati</taxon>
        <taxon>Pseudomonadota</taxon>
        <taxon>Alphaproteobacteria</taxon>
        <taxon>Hyphomicrobiales</taxon>
        <taxon>Rhizobiaceae</taxon>
        <taxon>Rhizobium/Agrobacterium group</taxon>
        <taxon>Rhizobium</taxon>
    </lineage>
</organism>
<dbReference type="InterPro" id="IPR041796">
    <property type="entry name" value="Mre11_N"/>
</dbReference>
<sequence>MSSFTFIHAADLHLGSPFQGLALKDADIAAVFVDASRKAFSTLVDRAVERRVDFFVIAGDVYDGDWKDNKIGLFFNREMARLERAGIPVYLLKGNHDAESVITRTITLPDNVHQFPTGKPGTFKLEALKVALHGQGFADRSATDNLALGYPAAVPGWFNIGVLHTSLTGREPHANYAPCSLDDLRSRGYDYWALGHVHEYELLAENPAILFPGNLQGRSIRECGTKGALLVSVEDGMISHTRIIVDEARFGELSVVVDVDDDQQAILRRIQQAVEPLVDDMEERILALRIRLSGESHVRKAIISSRQDFQDEVQAACHRAHADIWLEKLEIRLEDPAGRAVTAGATAGLDLDALIPSVSDLPPVVISEAEARLSEIVAKLPGGLGAQEQPLDVDLQSLLAEARDLLVARSGGAV</sequence>
<evidence type="ECO:0000256" key="1">
    <source>
        <dbReference type="ARBA" id="ARBA00022801"/>
    </source>
</evidence>
<dbReference type="EMBL" id="CP117255">
    <property type="protein sequence ID" value="WFR96480.1"/>
    <property type="molecule type" value="Genomic_DNA"/>
</dbReference>
<keyword evidence="3" id="KW-0540">Nuclease</keyword>
<dbReference type="CDD" id="cd00840">
    <property type="entry name" value="MPP_Mre11_N"/>
    <property type="match status" value="1"/>
</dbReference>
<dbReference type="SUPFAM" id="SSF56300">
    <property type="entry name" value="Metallo-dependent phosphatases"/>
    <property type="match status" value="1"/>
</dbReference>
<dbReference type="Pfam" id="PF00149">
    <property type="entry name" value="Metallophos"/>
    <property type="match status" value="1"/>
</dbReference>
<dbReference type="PANTHER" id="PTHR30337:SF7">
    <property type="entry name" value="PHOSPHOESTERASE"/>
    <property type="match status" value="1"/>
</dbReference>
<reference evidence="3 4" key="1">
    <citation type="journal article" date="2018" name="Sci. Rep.">
        <title>Rhizobium tumorigenes sp. nov., a novel plant tumorigenic bacterium isolated from cane gall tumors on thornless blackberry.</title>
        <authorList>
            <person name="Kuzmanovi N."/>
            <person name="Smalla K."/>
            <person name="Gronow S."/>
            <person name="PuBawska J."/>
        </authorList>
    </citation>
    <scope>NUCLEOTIDE SEQUENCE [LARGE SCALE GENOMIC DNA]</scope>
    <source>
        <strain evidence="3 4">1078</strain>
    </source>
</reference>
<dbReference type="KEGG" id="rtu:PR017_04935"/>
<dbReference type="InterPro" id="IPR029052">
    <property type="entry name" value="Metallo-depent_PP-like"/>
</dbReference>
<evidence type="ECO:0000313" key="4">
    <source>
        <dbReference type="Proteomes" id="UP000249499"/>
    </source>
</evidence>